<comment type="caution">
    <text evidence="1">The sequence shown here is derived from an EMBL/GenBank/DDBJ whole genome shotgun (WGS) entry which is preliminary data.</text>
</comment>
<evidence type="ECO:0000313" key="1">
    <source>
        <dbReference type="EMBL" id="MCD7464635.1"/>
    </source>
</evidence>
<gene>
    <name evidence="1" type="ORF">HAX54_053159</name>
</gene>
<protein>
    <submittedName>
        <fullName evidence="1">Uncharacterized protein</fullName>
    </submittedName>
</protein>
<sequence length="54" mass="6229">ILEGRNYGVRDGFPQLSTDFDAIKNERAGGVTSKELFFRTPKRKLDIYLKKPLE</sequence>
<dbReference type="Proteomes" id="UP000823775">
    <property type="component" value="Unassembled WGS sequence"/>
</dbReference>
<accession>A0ABS8T111</accession>
<proteinExistence type="predicted"/>
<evidence type="ECO:0000313" key="2">
    <source>
        <dbReference type="Proteomes" id="UP000823775"/>
    </source>
</evidence>
<organism evidence="1 2">
    <name type="scientific">Datura stramonium</name>
    <name type="common">Jimsonweed</name>
    <name type="synonym">Common thornapple</name>
    <dbReference type="NCBI Taxonomy" id="4076"/>
    <lineage>
        <taxon>Eukaryota</taxon>
        <taxon>Viridiplantae</taxon>
        <taxon>Streptophyta</taxon>
        <taxon>Embryophyta</taxon>
        <taxon>Tracheophyta</taxon>
        <taxon>Spermatophyta</taxon>
        <taxon>Magnoliopsida</taxon>
        <taxon>eudicotyledons</taxon>
        <taxon>Gunneridae</taxon>
        <taxon>Pentapetalae</taxon>
        <taxon>asterids</taxon>
        <taxon>lamiids</taxon>
        <taxon>Solanales</taxon>
        <taxon>Solanaceae</taxon>
        <taxon>Solanoideae</taxon>
        <taxon>Datureae</taxon>
        <taxon>Datura</taxon>
    </lineage>
</organism>
<dbReference type="EMBL" id="JACEIK010000983">
    <property type="protein sequence ID" value="MCD7464635.1"/>
    <property type="molecule type" value="Genomic_DNA"/>
</dbReference>
<feature type="non-terminal residue" evidence="1">
    <location>
        <position position="1"/>
    </location>
</feature>
<name>A0ABS8T111_DATST</name>
<keyword evidence="2" id="KW-1185">Reference proteome</keyword>
<reference evidence="1 2" key="1">
    <citation type="journal article" date="2021" name="BMC Genomics">
        <title>Datura genome reveals duplications of psychoactive alkaloid biosynthetic genes and high mutation rate following tissue culture.</title>
        <authorList>
            <person name="Rajewski A."/>
            <person name="Carter-House D."/>
            <person name="Stajich J."/>
            <person name="Litt A."/>
        </authorList>
    </citation>
    <scope>NUCLEOTIDE SEQUENCE [LARGE SCALE GENOMIC DNA]</scope>
    <source>
        <strain evidence="1">AR-01</strain>
    </source>
</reference>